<keyword evidence="1" id="KW-0812">Transmembrane</keyword>
<gene>
    <name evidence="2" type="ORF">LCGC14_2041210</name>
</gene>
<organism evidence="2">
    <name type="scientific">marine sediment metagenome</name>
    <dbReference type="NCBI Taxonomy" id="412755"/>
    <lineage>
        <taxon>unclassified sequences</taxon>
        <taxon>metagenomes</taxon>
        <taxon>ecological metagenomes</taxon>
    </lineage>
</organism>
<dbReference type="EMBL" id="LAZR01023936">
    <property type="protein sequence ID" value="KKL76805.1"/>
    <property type="molecule type" value="Genomic_DNA"/>
</dbReference>
<accession>A0A0F9H5B5</accession>
<name>A0A0F9H5B5_9ZZZZ</name>
<reference evidence="2" key="1">
    <citation type="journal article" date="2015" name="Nature">
        <title>Complex archaea that bridge the gap between prokaryotes and eukaryotes.</title>
        <authorList>
            <person name="Spang A."/>
            <person name="Saw J.H."/>
            <person name="Jorgensen S.L."/>
            <person name="Zaremba-Niedzwiedzka K."/>
            <person name="Martijn J."/>
            <person name="Lind A.E."/>
            <person name="van Eijk R."/>
            <person name="Schleper C."/>
            <person name="Guy L."/>
            <person name="Ettema T.J."/>
        </authorList>
    </citation>
    <scope>NUCLEOTIDE SEQUENCE</scope>
</reference>
<protein>
    <submittedName>
        <fullName evidence="2">Uncharacterized protein</fullName>
    </submittedName>
</protein>
<keyword evidence="1" id="KW-0472">Membrane</keyword>
<evidence type="ECO:0000256" key="1">
    <source>
        <dbReference type="SAM" id="Phobius"/>
    </source>
</evidence>
<sequence>METKPFYASKTLWVNIVAVAAAMFGAFGLDIGLTPEVQAALVGGVMAVVNIVLRFTTKTAIGG</sequence>
<feature type="transmembrane region" description="Helical" evidence="1">
    <location>
        <begin position="39"/>
        <end position="57"/>
    </location>
</feature>
<comment type="caution">
    <text evidence="2">The sequence shown here is derived from an EMBL/GenBank/DDBJ whole genome shotgun (WGS) entry which is preliminary data.</text>
</comment>
<feature type="transmembrane region" description="Helical" evidence="1">
    <location>
        <begin position="12"/>
        <end position="33"/>
    </location>
</feature>
<proteinExistence type="predicted"/>
<evidence type="ECO:0000313" key="2">
    <source>
        <dbReference type="EMBL" id="KKL76805.1"/>
    </source>
</evidence>
<keyword evidence="1" id="KW-1133">Transmembrane helix</keyword>
<dbReference type="AlphaFoldDB" id="A0A0F9H5B5"/>